<reference evidence="4" key="1">
    <citation type="submission" date="2024-04" db="EMBL/GenBank/DDBJ databases">
        <title>Phylogenomic analyses of a clade within the roseobacter group suggest taxonomic reassignments of species of the genera Aestuariivita, Citreicella, Loktanella, Nautella, Pelagibaca, Ruegeria, Thalassobius, Thiobacimonas and Tropicibacter, and the proposal o.</title>
        <authorList>
            <person name="Jeon C.O."/>
        </authorList>
    </citation>
    <scope>NUCLEOTIDE SEQUENCE [LARGE SCALE GENOMIC DNA]</scope>
    <source>
        <strain evidence="4">SS1-5</strain>
    </source>
</reference>
<gene>
    <name evidence="3" type="ORF">AABB31_04675</name>
</gene>
<dbReference type="KEGG" id="yrh:AABB31_04675"/>
<protein>
    <submittedName>
        <fullName evidence="3">PQQ-dependent sugar dehydrogenase</fullName>
        <ecNumber evidence="3">1.1.5.-</ecNumber>
    </submittedName>
</protein>
<accession>A0AAN0MAW5</accession>
<dbReference type="RefSeq" id="WP_342077519.1">
    <property type="nucleotide sequence ID" value="NZ_CP151767.2"/>
</dbReference>
<evidence type="ECO:0000256" key="1">
    <source>
        <dbReference type="SAM" id="SignalP"/>
    </source>
</evidence>
<proteinExistence type="predicted"/>
<dbReference type="InterPro" id="IPR012938">
    <property type="entry name" value="Glc/Sorbosone_DH"/>
</dbReference>
<name>A0AAN0MAW5_9RHOB</name>
<dbReference type="Proteomes" id="UP001470809">
    <property type="component" value="Chromosome"/>
</dbReference>
<dbReference type="InterPro" id="IPR011041">
    <property type="entry name" value="Quinoprot_gluc/sorb_DH_b-prop"/>
</dbReference>
<feature type="chain" id="PRO_5042966404" evidence="1">
    <location>
        <begin position="17"/>
        <end position="384"/>
    </location>
</feature>
<dbReference type="EMBL" id="CP151767">
    <property type="protein sequence ID" value="WZU68225.1"/>
    <property type="molecule type" value="Genomic_DNA"/>
</dbReference>
<dbReference type="EC" id="1.1.5.-" evidence="3"/>
<evidence type="ECO:0000313" key="3">
    <source>
        <dbReference type="EMBL" id="WZU68225.1"/>
    </source>
</evidence>
<dbReference type="InterPro" id="IPR011042">
    <property type="entry name" value="6-blade_b-propeller_TolB-like"/>
</dbReference>
<dbReference type="Gene3D" id="2.120.10.30">
    <property type="entry name" value="TolB, C-terminal domain"/>
    <property type="match status" value="1"/>
</dbReference>
<keyword evidence="1" id="KW-0732">Signal</keyword>
<reference evidence="3 4" key="2">
    <citation type="submission" date="2024-08" db="EMBL/GenBank/DDBJ databases">
        <title>Phylogenomic analyses of a clade within the roseobacter group suggest taxonomic reassignments of species of the genera Aestuariivita, Citreicella, Loktanella, Nautella, Pelagibaca, Ruegeria, Thalassobius, Thiobacimonas and Tropicibacter, and the proposal o.</title>
        <authorList>
            <person name="Jeon C.O."/>
        </authorList>
    </citation>
    <scope>NUCLEOTIDE SEQUENCE [LARGE SCALE GENOMIC DNA]</scope>
    <source>
        <strain evidence="3 4">SS1-5</strain>
    </source>
</reference>
<organism evidence="3 4">
    <name type="scientific">Yoonia rhodophyticola</name>
    <dbReference type="NCBI Taxonomy" id="3137370"/>
    <lineage>
        <taxon>Bacteria</taxon>
        <taxon>Pseudomonadati</taxon>
        <taxon>Pseudomonadota</taxon>
        <taxon>Alphaproteobacteria</taxon>
        <taxon>Rhodobacterales</taxon>
        <taxon>Paracoccaceae</taxon>
        <taxon>Yoonia</taxon>
    </lineage>
</organism>
<feature type="domain" description="Glucose/Sorbosone dehydrogenase" evidence="2">
    <location>
        <begin position="54"/>
        <end position="379"/>
    </location>
</feature>
<feature type="signal peptide" evidence="1">
    <location>
        <begin position="1"/>
        <end position="16"/>
    </location>
</feature>
<dbReference type="PANTHER" id="PTHR19328:SF75">
    <property type="entry name" value="ALDOSE SUGAR DEHYDROGENASE YLII"/>
    <property type="match status" value="1"/>
</dbReference>
<dbReference type="GO" id="GO:0016491">
    <property type="term" value="F:oxidoreductase activity"/>
    <property type="evidence" value="ECO:0007669"/>
    <property type="project" value="UniProtKB-KW"/>
</dbReference>
<evidence type="ECO:0000259" key="2">
    <source>
        <dbReference type="Pfam" id="PF07995"/>
    </source>
</evidence>
<dbReference type="Pfam" id="PF07995">
    <property type="entry name" value="GSDH"/>
    <property type="match status" value="1"/>
</dbReference>
<dbReference type="SUPFAM" id="SSF50952">
    <property type="entry name" value="Soluble quinoprotein glucose dehydrogenase"/>
    <property type="match status" value="1"/>
</dbReference>
<keyword evidence="3" id="KW-0560">Oxidoreductase</keyword>
<sequence length="384" mass="41361">MLRLIALLLFPVAAMAQVQQGPPNASFQPAFAEQTRAKVLNTSRVTVETFASGLDRPWGIATLPGGQFLVTERPGRLRVINADGSVSAPIEGLPAVDARQQGGLLDVAISPNFASDRTVFWTYAKPLPEQKTVTAAARGVLTSDGKMTEVREIFVQDPPSWHPIHYGSRIIPMPDGTVWITTGEHSEPNDRVKAQDNNTTYGKVIRINADGSAPADNPFVGRDGIDTIWSYGHRNIQGAAIGPGGLWTIEHGPAGGDELNKPLAGRNYGWPVISYGVNYGGSPVGSGKAVQDGMEQPVYYWDPVIAPAGMAFYDGPHAAWSGDLLIGSLNPGGVVRIRIRNDRVVGEERLLRDYGRIRDIEVLDDGSVLILSGSRGEVLRVTPR</sequence>
<dbReference type="PANTHER" id="PTHR19328">
    <property type="entry name" value="HEDGEHOG-INTERACTING PROTEIN"/>
    <property type="match status" value="1"/>
</dbReference>
<evidence type="ECO:0000313" key="4">
    <source>
        <dbReference type="Proteomes" id="UP001470809"/>
    </source>
</evidence>
<dbReference type="AlphaFoldDB" id="A0AAN0MAW5"/>
<keyword evidence="4" id="KW-1185">Reference proteome</keyword>